<feature type="region of interest" description="Disordered" evidence="1">
    <location>
        <begin position="186"/>
        <end position="207"/>
    </location>
</feature>
<feature type="compositionally biased region" description="Polar residues" evidence="1">
    <location>
        <begin position="138"/>
        <end position="156"/>
    </location>
</feature>
<name>A0A9N7TL39_PLEPL</name>
<gene>
    <name evidence="2" type="ORF">PLEPLA_LOCUS1597</name>
</gene>
<organism evidence="2 3">
    <name type="scientific">Pleuronectes platessa</name>
    <name type="common">European plaice</name>
    <dbReference type="NCBI Taxonomy" id="8262"/>
    <lineage>
        <taxon>Eukaryota</taxon>
        <taxon>Metazoa</taxon>
        <taxon>Chordata</taxon>
        <taxon>Craniata</taxon>
        <taxon>Vertebrata</taxon>
        <taxon>Euteleostomi</taxon>
        <taxon>Actinopterygii</taxon>
        <taxon>Neopterygii</taxon>
        <taxon>Teleostei</taxon>
        <taxon>Neoteleostei</taxon>
        <taxon>Acanthomorphata</taxon>
        <taxon>Carangaria</taxon>
        <taxon>Pleuronectiformes</taxon>
        <taxon>Pleuronectoidei</taxon>
        <taxon>Pleuronectidae</taxon>
        <taxon>Pleuronectes</taxon>
    </lineage>
</organism>
<feature type="compositionally biased region" description="Basic and acidic residues" evidence="1">
    <location>
        <begin position="195"/>
        <end position="207"/>
    </location>
</feature>
<accession>A0A9N7TL39</accession>
<keyword evidence="3" id="KW-1185">Reference proteome</keyword>
<proteinExistence type="predicted"/>
<comment type="caution">
    <text evidence="2">The sequence shown here is derived from an EMBL/GenBank/DDBJ whole genome shotgun (WGS) entry which is preliminary data.</text>
</comment>
<dbReference type="EMBL" id="CADEAL010000076">
    <property type="protein sequence ID" value="CAB1413894.1"/>
    <property type="molecule type" value="Genomic_DNA"/>
</dbReference>
<dbReference type="AlphaFoldDB" id="A0A9N7TL39"/>
<evidence type="ECO:0000256" key="1">
    <source>
        <dbReference type="SAM" id="MobiDB-lite"/>
    </source>
</evidence>
<protein>
    <submittedName>
        <fullName evidence="2">Uncharacterized protein</fullName>
    </submittedName>
</protein>
<feature type="region of interest" description="Disordered" evidence="1">
    <location>
        <begin position="118"/>
        <end position="156"/>
    </location>
</feature>
<reference evidence="2" key="1">
    <citation type="submission" date="2020-03" db="EMBL/GenBank/DDBJ databases">
        <authorList>
            <person name="Weist P."/>
        </authorList>
    </citation>
    <scope>NUCLEOTIDE SEQUENCE</scope>
</reference>
<sequence>MTQNRILISRRHLPETSNGRLGAKHLLLNTLVLLLLRLLQLAGSSLRRVGDSLAALSPTCLPSSSRVREVLTHFFSNLSSSDAHMTNYGRPSGIERFLQGPRAVSSVEAQDGHSFLGWHHSATPARKAPDNKTAVPTKATSNTTSQHSEQQSANKSWTRPFIALPVDLKAAWPCLGESGLLGKQTGGVGWTPWGLRDHQQRLRKERR</sequence>
<evidence type="ECO:0000313" key="2">
    <source>
        <dbReference type="EMBL" id="CAB1413894.1"/>
    </source>
</evidence>
<evidence type="ECO:0000313" key="3">
    <source>
        <dbReference type="Proteomes" id="UP001153269"/>
    </source>
</evidence>
<dbReference type="Proteomes" id="UP001153269">
    <property type="component" value="Unassembled WGS sequence"/>
</dbReference>